<proteinExistence type="predicted"/>
<evidence type="ECO:0000256" key="2">
    <source>
        <dbReference type="ARBA" id="ARBA00023136"/>
    </source>
</evidence>
<dbReference type="PANTHER" id="PTHR46009:SF1">
    <property type="entry name" value="VACUOLAR PROTEIN SORTING-ASSOCIATED PROTEIN VTA1 HOMOLOG"/>
    <property type="match status" value="1"/>
</dbReference>
<dbReference type="AlphaFoldDB" id="A0AA35RI18"/>
<evidence type="ECO:0000259" key="4">
    <source>
        <dbReference type="Pfam" id="PF04652"/>
    </source>
</evidence>
<keyword evidence="6" id="KW-1185">Reference proteome</keyword>
<name>A0AA35RI18_GEOBA</name>
<comment type="caution">
    <text evidence="5">The sequence shown here is derived from an EMBL/GenBank/DDBJ whole genome shotgun (WGS) entry which is preliminary data.</text>
</comment>
<comment type="subcellular location">
    <subcellularLocation>
        <location evidence="1">Endomembrane system</location>
    </subcellularLocation>
</comment>
<gene>
    <name evidence="5" type="ORF">GBAR_LOCUS7361</name>
</gene>
<evidence type="ECO:0000313" key="5">
    <source>
        <dbReference type="EMBL" id="CAI8011392.1"/>
    </source>
</evidence>
<dbReference type="InterPro" id="IPR039431">
    <property type="entry name" value="Vta1/CALS_N"/>
</dbReference>
<dbReference type="GO" id="GO:0032511">
    <property type="term" value="P:late endosome to vacuole transport via multivesicular body sorting pathway"/>
    <property type="evidence" value="ECO:0007669"/>
    <property type="project" value="InterPro"/>
</dbReference>
<sequence>MTFNSTHPQCLFASMDLGKPPGGLRSIQPFLTIYKQFIKRDPVVSYFALKHAVREGIQGINAPGRDAAVKAESKAYLTTLLDVLEEMKGNLRETDELSKELSNELVGATHVEEAGLHLFSYADKEDRSGNYHKNMVKAYFTSFHMFGIVKGLEELNEEIETKQKYAMWRAVEIDRCLKNGIQPTPPPEDTTPDAGGLSETKPTPKPRSFHPEVGVPPQPAGVTPSASWSLGTPSTSWSLGTPSASWSWSTPSASWSWSTPSASWSLGTPSASWSGVPPQPAGVPP</sequence>
<protein>
    <submittedName>
        <fullName evidence="5">Vacuolar protein sorting-associated protein VTA1 homolog</fullName>
    </submittedName>
</protein>
<dbReference type="GO" id="GO:0005771">
    <property type="term" value="C:multivesicular body"/>
    <property type="evidence" value="ECO:0007669"/>
    <property type="project" value="TreeGrafter"/>
</dbReference>
<keyword evidence="2" id="KW-0472">Membrane</keyword>
<dbReference type="Proteomes" id="UP001174909">
    <property type="component" value="Unassembled WGS sequence"/>
</dbReference>
<feature type="domain" description="Vta1/callose synthase N-terminal" evidence="4">
    <location>
        <begin position="26"/>
        <end position="179"/>
    </location>
</feature>
<reference evidence="5" key="1">
    <citation type="submission" date="2023-03" db="EMBL/GenBank/DDBJ databases">
        <authorList>
            <person name="Steffen K."/>
            <person name="Cardenas P."/>
        </authorList>
    </citation>
    <scope>NUCLEOTIDE SEQUENCE</scope>
</reference>
<accession>A0AA35RI18</accession>
<dbReference type="InterPro" id="IPR023175">
    <property type="entry name" value="Vta1/CALS_N_sf"/>
</dbReference>
<evidence type="ECO:0000313" key="6">
    <source>
        <dbReference type="Proteomes" id="UP001174909"/>
    </source>
</evidence>
<dbReference type="Gene3D" id="1.25.40.270">
    <property type="entry name" value="Vacuolar protein sorting-associated protein vta1"/>
    <property type="match status" value="1"/>
</dbReference>
<feature type="compositionally biased region" description="Polar residues" evidence="3">
    <location>
        <begin position="224"/>
        <end position="240"/>
    </location>
</feature>
<feature type="compositionally biased region" description="Low complexity" evidence="3">
    <location>
        <begin position="241"/>
        <end position="265"/>
    </location>
</feature>
<evidence type="ECO:0000256" key="3">
    <source>
        <dbReference type="SAM" id="MobiDB-lite"/>
    </source>
</evidence>
<dbReference type="EMBL" id="CASHTH010001100">
    <property type="protein sequence ID" value="CAI8011392.1"/>
    <property type="molecule type" value="Genomic_DNA"/>
</dbReference>
<dbReference type="InterPro" id="IPR044538">
    <property type="entry name" value="Vta1-like"/>
</dbReference>
<evidence type="ECO:0000256" key="1">
    <source>
        <dbReference type="ARBA" id="ARBA00004308"/>
    </source>
</evidence>
<organism evidence="5 6">
    <name type="scientific">Geodia barretti</name>
    <name type="common">Barrett's horny sponge</name>
    <dbReference type="NCBI Taxonomy" id="519541"/>
    <lineage>
        <taxon>Eukaryota</taxon>
        <taxon>Metazoa</taxon>
        <taxon>Porifera</taxon>
        <taxon>Demospongiae</taxon>
        <taxon>Heteroscleromorpha</taxon>
        <taxon>Tetractinellida</taxon>
        <taxon>Astrophorina</taxon>
        <taxon>Geodiidae</taxon>
        <taxon>Geodia</taxon>
    </lineage>
</organism>
<feature type="region of interest" description="Disordered" evidence="3">
    <location>
        <begin position="179"/>
        <end position="285"/>
    </location>
</feature>
<dbReference type="Pfam" id="PF04652">
    <property type="entry name" value="Vta1"/>
    <property type="match status" value="1"/>
</dbReference>
<dbReference type="PANTHER" id="PTHR46009">
    <property type="entry name" value="VACUOLAR PROTEIN SORTING-ASSOCIATED PROTEIN VTA1 HOMOLOG"/>
    <property type="match status" value="1"/>
</dbReference>